<sequence>MGTTKLPHKYIWVILVPNDVEIELQTVSKRCCLLSITGCEGLTLYSPRLPRHPCKIRMCCDLSQLEH</sequence>
<dbReference type="EMBL" id="KK119061">
    <property type="protein sequence ID" value="KFM74557.1"/>
    <property type="molecule type" value="Genomic_DNA"/>
</dbReference>
<dbReference type="Proteomes" id="UP000054359">
    <property type="component" value="Unassembled WGS sequence"/>
</dbReference>
<gene>
    <name evidence="1" type="ORF">X975_11438</name>
</gene>
<reference evidence="1 2" key="1">
    <citation type="submission" date="2013-11" db="EMBL/GenBank/DDBJ databases">
        <title>Genome sequencing of Stegodyphus mimosarum.</title>
        <authorList>
            <person name="Bechsgaard J."/>
        </authorList>
    </citation>
    <scope>NUCLEOTIDE SEQUENCE [LARGE SCALE GENOMIC DNA]</scope>
</reference>
<evidence type="ECO:0000313" key="2">
    <source>
        <dbReference type="Proteomes" id="UP000054359"/>
    </source>
</evidence>
<organism evidence="1 2">
    <name type="scientific">Stegodyphus mimosarum</name>
    <name type="common">African social velvet spider</name>
    <dbReference type="NCBI Taxonomy" id="407821"/>
    <lineage>
        <taxon>Eukaryota</taxon>
        <taxon>Metazoa</taxon>
        <taxon>Ecdysozoa</taxon>
        <taxon>Arthropoda</taxon>
        <taxon>Chelicerata</taxon>
        <taxon>Arachnida</taxon>
        <taxon>Araneae</taxon>
        <taxon>Araneomorphae</taxon>
        <taxon>Entelegynae</taxon>
        <taxon>Eresoidea</taxon>
        <taxon>Eresidae</taxon>
        <taxon>Stegodyphus</taxon>
    </lineage>
</organism>
<proteinExistence type="predicted"/>
<feature type="non-terminal residue" evidence="1">
    <location>
        <position position="67"/>
    </location>
</feature>
<name>A0A087UB18_STEMI</name>
<dbReference type="AlphaFoldDB" id="A0A087UB18"/>
<protein>
    <submittedName>
        <fullName evidence="1">Uncharacterized protein</fullName>
    </submittedName>
</protein>
<evidence type="ECO:0000313" key="1">
    <source>
        <dbReference type="EMBL" id="KFM74557.1"/>
    </source>
</evidence>
<accession>A0A087UB18</accession>
<keyword evidence="2" id="KW-1185">Reference proteome</keyword>